<organism evidence="1 2">
    <name type="scientific">Williamsia marianensis</name>
    <dbReference type="NCBI Taxonomy" id="85044"/>
    <lineage>
        <taxon>Bacteria</taxon>
        <taxon>Bacillati</taxon>
        <taxon>Actinomycetota</taxon>
        <taxon>Actinomycetes</taxon>
        <taxon>Mycobacteriales</taxon>
        <taxon>Nocardiaceae</taxon>
        <taxon>Williamsia</taxon>
    </lineage>
</organism>
<evidence type="ECO:0000313" key="1">
    <source>
        <dbReference type="EMBL" id="PHV67441.1"/>
    </source>
</evidence>
<name>A0A2G3PNU3_WILMA</name>
<dbReference type="AlphaFoldDB" id="A0A2G3PNU3"/>
<reference evidence="1 2" key="1">
    <citation type="submission" date="2017-10" db="EMBL/GenBank/DDBJ databases">
        <title>The draft genome sequence of Williamsia sp. BULT 1.1 isolated from the semi-arid grassland soils from South Africa.</title>
        <authorList>
            <person name="Kabwe M.H."/>
            <person name="Govender N."/>
            <person name="Mutseka Lunga P."/>
            <person name="Vikram S."/>
            <person name="Makhalanyane T.P."/>
        </authorList>
    </citation>
    <scope>NUCLEOTIDE SEQUENCE [LARGE SCALE GENOMIC DNA]</scope>
    <source>
        <strain evidence="1 2">BULT 1.1</strain>
    </source>
</reference>
<proteinExistence type="predicted"/>
<sequence length="109" mass="11684">MNNNAGNRDGRGEPVIVHARVVDTTMSSAQWSSFLRSRLAPVHAGDVVAEVHTARADNAYLVLTSGPSGTRSAVEMAAAAITSDPHRFGLLAATPTRRLQDSPLWSVRY</sequence>
<evidence type="ECO:0000313" key="2">
    <source>
        <dbReference type="Proteomes" id="UP000225108"/>
    </source>
</evidence>
<accession>A0A2G3PNU3</accession>
<protein>
    <submittedName>
        <fullName evidence="1">Uncharacterized protein</fullName>
    </submittedName>
</protein>
<dbReference type="Proteomes" id="UP000225108">
    <property type="component" value="Unassembled WGS sequence"/>
</dbReference>
<dbReference type="RefSeq" id="WP_099382141.1">
    <property type="nucleotide sequence ID" value="NZ_PEBD01000005.1"/>
</dbReference>
<dbReference type="EMBL" id="PEBD01000005">
    <property type="protein sequence ID" value="PHV67441.1"/>
    <property type="molecule type" value="Genomic_DNA"/>
</dbReference>
<gene>
    <name evidence="1" type="ORF">CSW57_06935</name>
</gene>
<comment type="caution">
    <text evidence="1">The sequence shown here is derived from an EMBL/GenBank/DDBJ whole genome shotgun (WGS) entry which is preliminary data.</text>
</comment>